<evidence type="ECO:0000313" key="2">
    <source>
        <dbReference type="Proteomes" id="UP000379480"/>
    </source>
</evidence>
<accession>A0A5E7BLR7</accession>
<organism evidence="1 2">
    <name type="scientific">Pseudomonas fluorescens</name>
    <dbReference type="NCBI Taxonomy" id="294"/>
    <lineage>
        <taxon>Bacteria</taxon>
        <taxon>Pseudomonadati</taxon>
        <taxon>Pseudomonadota</taxon>
        <taxon>Gammaproteobacteria</taxon>
        <taxon>Pseudomonadales</taxon>
        <taxon>Pseudomonadaceae</taxon>
        <taxon>Pseudomonas</taxon>
    </lineage>
</organism>
<name>A0A5E7BLR7_PSEFL</name>
<dbReference type="AlphaFoldDB" id="A0A5E7BLR7"/>
<sequence>MPRQSDLRFTFEPACGAAFKVIEFTLVEGLSQPFKLELTECVLPTRMLIK</sequence>
<protein>
    <recommendedName>
        <fullName evidence="3">Rhs element Vgr protein</fullName>
    </recommendedName>
</protein>
<gene>
    <name evidence="1" type="ORF">PS723_01977</name>
</gene>
<reference evidence="1 2" key="1">
    <citation type="submission" date="2019-09" db="EMBL/GenBank/DDBJ databases">
        <authorList>
            <person name="Chandra G."/>
            <person name="Truman W A."/>
        </authorList>
    </citation>
    <scope>NUCLEOTIDE SEQUENCE [LARGE SCALE GENOMIC DNA]</scope>
    <source>
        <strain evidence="1">PS723</strain>
    </source>
</reference>
<proteinExistence type="predicted"/>
<evidence type="ECO:0000313" key="1">
    <source>
        <dbReference type="EMBL" id="VVN92400.1"/>
    </source>
</evidence>
<dbReference type="Proteomes" id="UP000379480">
    <property type="component" value="Unassembled WGS sequence"/>
</dbReference>
<evidence type="ECO:0008006" key="3">
    <source>
        <dbReference type="Google" id="ProtNLM"/>
    </source>
</evidence>
<dbReference type="RefSeq" id="WP_191636151.1">
    <property type="nucleotide sequence ID" value="NZ_CABVHY010000008.1"/>
</dbReference>
<dbReference type="EMBL" id="CABVHY010000008">
    <property type="protein sequence ID" value="VVN92400.1"/>
    <property type="molecule type" value="Genomic_DNA"/>
</dbReference>